<reference evidence="1 2" key="1">
    <citation type="submission" date="2020-08" db="EMBL/GenBank/DDBJ databases">
        <title>Oceanospirillum sp. nov. isolated from marine sediment.</title>
        <authorList>
            <person name="Ji X."/>
        </authorList>
    </citation>
    <scope>NUCLEOTIDE SEQUENCE [LARGE SCALE GENOMIC DNA]</scope>
    <source>
        <strain evidence="1 2">D5</strain>
    </source>
</reference>
<dbReference type="AlphaFoldDB" id="A0A839IUG3"/>
<proteinExistence type="predicted"/>
<dbReference type="RefSeq" id="WP_182810352.1">
    <property type="nucleotide sequence ID" value="NZ_JACJFM010000031.1"/>
</dbReference>
<keyword evidence="2" id="KW-1185">Reference proteome</keyword>
<accession>A0A839IUG3</accession>
<evidence type="ECO:0000313" key="2">
    <source>
        <dbReference type="Proteomes" id="UP000565262"/>
    </source>
</evidence>
<comment type="caution">
    <text evidence="1">The sequence shown here is derived from an EMBL/GenBank/DDBJ whole genome shotgun (WGS) entry which is preliminary data.</text>
</comment>
<sequence length="83" mass="9574">MEKTLKIDISAFRTQSDQSALNERRVTPLSACNPYDRKPGENSHFDYWARIEGADNEYGFNSPEELARIIVHTPEVMNMINDK</sequence>
<name>A0A839IUG3_9GAMM</name>
<organism evidence="1 2">
    <name type="scientific">Oceanospirillum sediminis</name>
    <dbReference type="NCBI Taxonomy" id="2760088"/>
    <lineage>
        <taxon>Bacteria</taxon>
        <taxon>Pseudomonadati</taxon>
        <taxon>Pseudomonadota</taxon>
        <taxon>Gammaproteobacteria</taxon>
        <taxon>Oceanospirillales</taxon>
        <taxon>Oceanospirillaceae</taxon>
        <taxon>Oceanospirillum</taxon>
    </lineage>
</organism>
<evidence type="ECO:0000313" key="1">
    <source>
        <dbReference type="EMBL" id="MBB1488581.1"/>
    </source>
</evidence>
<dbReference type="EMBL" id="JACJFM010000031">
    <property type="protein sequence ID" value="MBB1488581.1"/>
    <property type="molecule type" value="Genomic_DNA"/>
</dbReference>
<gene>
    <name evidence="1" type="ORF">H4O21_18405</name>
</gene>
<dbReference type="Proteomes" id="UP000565262">
    <property type="component" value="Unassembled WGS sequence"/>
</dbReference>
<protein>
    <submittedName>
        <fullName evidence="1">Uncharacterized protein</fullName>
    </submittedName>
</protein>